<reference evidence="2" key="1">
    <citation type="submission" date="2020-06" db="EMBL/GenBank/DDBJ databases">
        <authorList>
            <consortium name="Plant Systems Biology data submission"/>
        </authorList>
    </citation>
    <scope>NUCLEOTIDE SEQUENCE</scope>
    <source>
        <strain evidence="2">D6</strain>
    </source>
</reference>
<evidence type="ECO:0000313" key="3">
    <source>
        <dbReference type="EMBL" id="CAB9525894.1"/>
    </source>
</evidence>
<gene>
    <name evidence="3" type="ORF">SEMRO_1744_G294890.1</name>
    <name evidence="2" type="ORF">SEMRO_176_G077560.1</name>
</gene>
<feature type="signal peptide" evidence="1">
    <location>
        <begin position="1"/>
        <end position="19"/>
    </location>
</feature>
<dbReference type="AlphaFoldDB" id="A0A9N8H7E7"/>
<dbReference type="Gene3D" id="2.170.150.20">
    <property type="entry name" value="Peptide methionine sulfoxide reductase"/>
    <property type="match status" value="1"/>
</dbReference>
<dbReference type="EMBL" id="CAICTM010000175">
    <property type="protein sequence ID" value="CAB9503801.1"/>
    <property type="molecule type" value="Genomic_DNA"/>
</dbReference>
<accession>A0A9N8H7E7</accession>
<feature type="chain" id="PRO_5040652746" evidence="1">
    <location>
        <begin position="20"/>
        <end position="194"/>
    </location>
</feature>
<evidence type="ECO:0000313" key="4">
    <source>
        <dbReference type="Proteomes" id="UP001153069"/>
    </source>
</evidence>
<dbReference type="SUPFAM" id="SSF51316">
    <property type="entry name" value="Mss4-like"/>
    <property type="match status" value="1"/>
</dbReference>
<name>A0A9N8H7E7_9STRA</name>
<comment type="caution">
    <text evidence="2">The sequence shown here is derived from an EMBL/GenBank/DDBJ whole genome shotgun (WGS) entry which is preliminary data.</text>
</comment>
<keyword evidence="1" id="KW-0732">Signal</keyword>
<dbReference type="OrthoDB" id="44061at2759"/>
<keyword evidence="4" id="KW-1185">Reference proteome</keyword>
<dbReference type="EMBL" id="CAICTM010001742">
    <property type="protein sequence ID" value="CAB9525894.1"/>
    <property type="molecule type" value="Genomic_DNA"/>
</dbReference>
<dbReference type="Proteomes" id="UP001153069">
    <property type="component" value="Unassembled WGS sequence"/>
</dbReference>
<dbReference type="InterPro" id="IPR011057">
    <property type="entry name" value="Mss4-like_sf"/>
</dbReference>
<protein>
    <submittedName>
        <fullName evidence="2">Uncharacterized protein</fullName>
    </submittedName>
</protein>
<organism evidence="2 4">
    <name type="scientific">Seminavis robusta</name>
    <dbReference type="NCBI Taxonomy" id="568900"/>
    <lineage>
        <taxon>Eukaryota</taxon>
        <taxon>Sar</taxon>
        <taxon>Stramenopiles</taxon>
        <taxon>Ochrophyta</taxon>
        <taxon>Bacillariophyta</taxon>
        <taxon>Bacillariophyceae</taxon>
        <taxon>Bacillariophycidae</taxon>
        <taxon>Naviculales</taxon>
        <taxon>Naviculaceae</taxon>
        <taxon>Seminavis</taxon>
    </lineage>
</organism>
<evidence type="ECO:0000256" key="1">
    <source>
        <dbReference type="SAM" id="SignalP"/>
    </source>
</evidence>
<sequence>MKFLTPLLTLTLALRSASAFAPLPASARAATATFATKAKAYPIMAEEDVMSQKEHGTSAQPVQKKLRWNCDFGTADRICNFNRHYAEFAGYWQTTDFLKSLAEEEKPIQFYDSVTGAQLFTAPVGRTMEDFLVESQKHGWPSFRDEEVNWDYVRCLKDGECVSTTGTHLGHNLPDKTGNRYCINLVSVAGQPEE</sequence>
<proteinExistence type="predicted"/>
<evidence type="ECO:0000313" key="2">
    <source>
        <dbReference type="EMBL" id="CAB9503801.1"/>
    </source>
</evidence>